<keyword evidence="2" id="KW-1015">Disulfide bond</keyword>
<keyword evidence="1" id="KW-0732">Signal</keyword>
<dbReference type="SUPFAM" id="SSF49899">
    <property type="entry name" value="Concanavalin A-like lectins/glucanases"/>
    <property type="match status" value="4"/>
</dbReference>
<dbReference type="PANTHER" id="PTHR42535:SF2">
    <property type="entry name" value="CHROMOSOME UNDETERMINED SCAFFOLD_146, WHOLE GENOME SHOTGUN SEQUENCE"/>
    <property type="match status" value="1"/>
</dbReference>
<gene>
    <name evidence="4" type="ORF">COU01_03635</name>
</gene>
<dbReference type="PANTHER" id="PTHR42535">
    <property type="entry name" value="OOKINETE PROTEIN, PUTATIVE-RELATED"/>
    <property type="match status" value="1"/>
</dbReference>
<evidence type="ECO:0000313" key="4">
    <source>
        <dbReference type="EMBL" id="PIR92079.1"/>
    </source>
</evidence>
<feature type="non-terminal residue" evidence="4">
    <location>
        <position position="1"/>
    </location>
</feature>
<evidence type="ECO:0000256" key="1">
    <source>
        <dbReference type="ARBA" id="ARBA00022729"/>
    </source>
</evidence>
<feature type="domain" description="LamG-like jellyroll fold" evidence="3">
    <location>
        <begin position="391"/>
        <end position="519"/>
    </location>
</feature>
<dbReference type="SMART" id="SM00560">
    <property type="entry name" value="LamGL"/>
    <property type="match status" value="2"/>
</dbReference>
<dbReference type="AlphaFoldDB" id="A0A2H0V0U7"/>
<dbReference type="Pfam" id="PF13385">
    <property type="entry name" value="Laminin_G_3"/>
    <property type="match status" value="3"/>
</dbReference>
<evidence type="ECO:0000259" key="3">
    <source>
        <dbReference type="SMART" id="SM00560"/>
    </source>
</evidence>
<accession>A0A2H0V0U7</accession>
<dbReference type="InterPro" id="IPR006558">
    <property type="entry name" value="LamG-like"/>
</dbReference>
<feature type="domain" description="LamG-like jellyroll fold" evidence="3">
    <location>
        <begin position="157"/>
        <end position="286"/>
    </location>
</feature>
<organism evidence="4 5">
    <name type="scientific">Candidatus Falkowbacteria bacterium CG10_big_fil_rev_8_21_14_0_10_44_15</name>
    <dbReference type="NCBI Taxonomy" id="1974569"/>
    <lineage>
        <taxon>Bacteria</taxon>
        <taxon>Candidatus Falkowiibacteriota</taxon>
    </lineage>
</organism>
<evidence type="ECO:0000313" key="5">
    <source>
        <dbReference type="Proteomes" id="UP000228510"/>
    </source>
</evidence>
<dbReference type="Proteomes" id="UP000228510">
    <property type="component" value="Unassembled WGS sequence"/>
</dbReference>
<name>A0A2H0V0U7_9BACT</name>
<sequence>DGRWHYLAGTMDFINPEIKIYIDGILEGSSNTTSGAPSLTSAQNPVIGQNPSLTGSYWKGLVDEVKIYDYARSARQIVLDYNGGGPAEYWSFNEGNASTTANLGYYSSSTLSNTGNLTLADNTLWAPGKLGLALSFDGTNDQLNGVTNGVMSYNSSSSHTYMAWIKHTLPTTATGYRWIIAGYNGSTDGTAFTLVGLKPAMWYKGGTTYVRANTTLDNNWHHVAATYDADKYLISLYVDGKLDKSQAPTLYWGSLPFKRQVGGVGVYYFQGLIDEAKVYGYALTPEEINREYNSGGSPKPGGLNIGSRYQTFGATGNEDALVAYWKFDETTAWGSTVGAVKDSSGMNNNGTSTNATTTTDQAKFGRTAGFDGNAGTDIDIAASSAFNFGTGNFTWSFWTYHRGAQTNGEPIIDHRGSAWGSGDYMIYFATNNIYVQYNDGSDHWIGPITYTINTWAYITVVREGNYLKFYSNGVLQAQWNVTGLSFGSSEFLTIGGNSGLSMVGYLDDLKIFNRALTENEVTREYVSGPGPVGYWRFEEQTGTVAYDASGNFNNATNTAALMPAWTSGGKIGGALSFNGTTNGVT</sequence>
<reference evidence="5" key="1">
    <citation type="submission" date="2017-09" db="EMBL/GenBank/DDBJ databases">
        <title>Depth-based differentiation of microbial function through sediment-hosted aquifers and enrichment of novel symbionts in the deep terrestrial subsurface.</title>
        <authorList>
            <person name="Probst A.J."/>
            <person name="Ladd B."/>
            <person name="Jarett J.K."/>
            <person name="Geller-Mcgrath D.E."/>
            <person name="Sieber C.M.K."/>
            <person name="Emerson J.B."/>
            <person name="Anantharaman K."/>
            <person name="Thomas B.C."/>
            <person name="Malmstrom R."/>
            <person name="Stieglmeier M."/>
            <person name="Klingl A."/>
            <person name="Woyke T."/>
            <person name="Ryan C.M."/>
            <person name="Banfield J.F."/>
        </authorList>
    </citation>
    <scope>NUCLEOTIDE SEQUENCE [LARGE SCALE GENOMIC DNA]</scope>
</reference>
<comment type="caution">
    <text evidence="4">The sequence shown here is derived from an EMBL/GenBank/DDBJ whole genome shotgun (WGS) entry which is preliminary data.</text>
</comment>
<evidence type="ECO:0000256" key="2">
    <source>
        <dbReference type="ARBA" id="ARBA00023157"/>
    </source>
</evidence>
<proteinExistence type="predicted"/>
<dbReference type="Gene3D" id="2.60.120.200">
    <property type="match status" value="4"/>
</dbReference>
<protein>
    <recommendedName>
        <fullName evidence="3">LamG-like jellyroll fold domain-containing protein</fullName>
    </recommendedName>
</protein>
<feature type="non-terminal residue" evidence="4">
    <location>
        <position position="585"/>
    </location>
</feature>
<dbReference type="InterPro" id="IPR013320">
    <property type="entry name" value="ConA-like_dom_sf"/>
</dbReference>
<dbReference type="EMBL" id="PFAT01000046">
    <property type="protein sequence ID" value="PIR92079.1"/>
    <property type="molecule type" value="Genomic_DNA"/>
</dbReference>